<evidence type="ECO:0000256" key="12">
    <source>
        <dbReference type="ARBA" id="ARBA00023163"/>
    </source>
</evidence>
<keyword evidence="5" id="KW-0479">Metal-binding</keyword>
<dbReference type="eggNOG" id="KOG2461">
    <property type="taxonomic scope" value="Eukaryota"/>
</dbReference>
<feature type="domain" description="C2H2-type" evidence="17">
    <location>
        <begin position="505"/>
        <end position="528"/>
    </location>
</feature>
<evidence type="ECO:0000256" key="9">
    <source>
        <dbReference type="ARBA" id="ARBA00022902"/>
    </source>
</evidence>
<comment type="subcellular location">
    <subcellularLocation>
        <location evidence="1">Nucleus</location>
    </subcellularLocation>
</comment>
<evidence type="ECO:0000256" key="4">
    <source>
        <dbReference type="ARBA" id="ARBA00022691"/>
    </source>
</evidence>
<dbReference type="InterPro" id="IPR001214">
    <property type="entry name" value="SET_dom"/>
</dbReference>
<keyword evidence="4" id="KW-0949">S-adenosyl-L-methionine</keyword>
<dbReference type="AlphaFoldDB" id="H3B8J6"/>
<proteinExistence type="predicted"/>
<evidence type="ECO:0000256" key="13">
    <source>
        <dbReference type="ARBA" id="ARBA00023242"/>
    </source>
</evidence>
<evidence type="ECO:0000313" key="20">
    <source>
        <dbReference type="Proteomes" id="UP000008672"/>
    </source>
</evidence>
<evidence type="ECO:0000256" key="14">
    <source>
        <dbReference type="ARBA" id="ARBA00067591"/>
    </source>
</evidence>
<dbReference type="EMBL" id="AFYH01039675">
    <property type="status" value="NOT_ANNOTATED_CDS"/>
    <property type="molecule type" value="Genomic_DNA"/>
</dbReference>
<dbReference type="GO" id="GO:0032259">
    <property type="term" value="P:methylation"/>
    <property type="evidence" value="ECO:0007669"/>
    <property type="project" value="UniProtKB-KW"/>
</dbReference>
<reference evidence="19" key="3">
    <citation type="submission" date="2025-09" db="UniProtKB">
        <authorList>
            <consortium name="Ensembl"/>
        </authorList>
    </citation>
    <scope>IDENTIFICATION</scope>
</reference>
<keyword evidence="12" id="KW-0804">Transcription</keyword>
<dbReference type="GO" id="GO:0006355">
    <property type="term" value="P:regulation of DNA-templated transcription"/>
    <property type="evidence" value="ECO:0007669"/>
    <property type="project" value="TreeGrafter"/>
</dbReference>
<gene>
    <name evidence="19" type="primary">ZNF488</name>
</gene>
<keyword evidence="20" id="KW-1185">Reference proteome</keyword>
<sequence length="528" mass="60123">RSMMELTSLSKTLWANDSKLLHHHFTDVFTTVHTTRDILEGSIFGPCILQNTFYDTIAFIALKCTEKRSNPYVFRVDTAIMNGSSSGLSWLRLVQAANNTKEQNLEAYLKNGQFYYRSTRKISKDEELLVWYDSELSHLLGFTDIKTRTLPGGFRCSECDQIFKFENPYLAHVRFLCVLWKDNVLLGRHSQGRKTTEKNSVVATNFHNLGRDLEVHSTRKDEALSSAERKRKAEDIEDTKIRKTVLLEKTNNLGNDQTCGDHEEPAEAPLLAASLRRLNWGKCLFRKDASEHKESAFTEFKRTKEKAKQEKTTGSEESSLVQFGKEHLGADSISSSSGSAFSFVLPTCVRGDQKSAFFKPTRRVLDRSTITHSQPLSDSSDNLRDLSDSITKHSILGYGGSLLSSKFVASDFASSQLLPSAPRGNPFPYNTEIWPKNIGVQLQTTSSLTLLPPSFTSFGVAAQNWCAKCNLSFRMTSDLVFHMRSHHKKEYSNEYQCKRRREDKLTCPICHEYFRERHHLSRHMTSHN</sequence>
<dbReference type="Gene3D" id="3.30.160.60">
    <property type="entry name" value="Classic Zinc Finger"/>
    <property type="match status" value="1"/>
</dbReference>
<dbReference type="PROSITE" id="PS50157">
    <property type="entry name" value="ZINC_FINGER_C2H2_2"/>
    <property type="match status" value="2"/>
</dbReference>
<protein>
    <recommendedName>
        <fullName evidence="14">PR domain zinc finger protein 8</fullName>
    </recommendedName>
    <alternativeName>
        <fullName evidence="15">PR domain-containing protein 8</fullName>
    </alternativeName>
</protein>
<dbReference type="HOGENOM" id="CLU_034617_1_0_1"/>
<reference evidence="20" key="1">
    <citation type="submission" date="2011-08" db="EMBL/GenBank/DDBJ databases">
        <title>The draft genome of Latimeria chalumnae.</title>
        <authorList>
            <person name="Di Palma F."/>
            <person name="Alfoldi J."/>
            <person name="Johnson J."/>
            <person name="Berlin A."/>
            <person name="Gnerre S."/>
            <person name="Jaffe D."/>
            <person name="MacCallum I."/>
            <person name="Young S."/>
            <person name="Walker B.J."/>
            <person name="Lander E."/>
            <person name="Lindblad-Toh K."/>
        </authorList>
    </citation>
    <scope>NUCLEOTIDE SEQUENCE [LARGE SCALE GENOMIC DNA]</scope>
    <source>
        <strain evidence="20">Wild caught</strain>
    </source>
</reference>
<dbReference type="STRING" id="7897.ENSLACP00000018217"/>
<evidence type="ECO:0000256" key="7">
    <source>
        <dbReference type="ARBA" id="ARBA00022771"/>
    </source>
</evidence>
<dbReference type="Ensembl" id="ENSLACT00000018349.1">
    <property type="protein sequence ID" value="ENSLACP00000018217.1"/>
    <property type="gene ID" value="ENSLACG00000016046.1"/>
</dbReference>
<keyword evidence="6" id="KW-0677">Repeat</keyword>
<evidence type="ECO:0000256" key="5">
    <source>
        <dbReference type="ARBA" id="ARBA00022723"/>
    </source>
</evidence>
<evidence type="ECO:0000256" key="8">
    <source>
        <dbReference type="ARBA" id="ARBA00022833"/>
    </source>
</evidence>
<keyword evidence="7 16" id="KW-0863">Zinc-finger</keyword>
<dbReference type="Gene3D" id="2.170.270.10">
    <property type="entry name" value="SET domain"/>
    <property type="match status" value="1"/>
</dbReference>
<dbReference type="GO" id="GO:0008270">
    <property type="term" value="F:zinc ion binding"/>
    <property type="evidence" value="ECO:0007669"/>
    <property type="project" value="UniProtKB-KW"/>
</dbReference>
<dbReference type="Proteomes" id="UP000008672">
    <property type="component" value="Unassembled WGS sequence"/>
</dbReference>
<evidence type="ECO:0000256" key="11">
    <source>
        <dbReference type="ARBA" id="ARBA00023125"/>
    </source>
</evidence>
<dbReference type="PROSITE" id="PS50280">
    <property type="entry name" value="SET"/>
    <property type="match status" value="1"/>
</dbReference>
<dbReference type="GeneTree" id="ENSGT00890000139463"/>
<organism evidence="19 20">
    <name type="scientific">Latimeria chalumnae</name>
    <name type="common">Coelacanth</name>
    <dbReference type="NCBI Taxonomy" id="7897"/>
    <lineage>
        <taxon>Eukaryota</taxon>
        <taxon>Metazoa</taxon>
        <taxon>Chordata</taxon>
        <taxon>Craniata</taxon>
        <taxon>Vertebrata</taxon>
        <taxon>Euteleostomi</taxon>
        <taxon>Coelacanthiformes</taxon>
        <taxon>Coelacanthidae</taxon>
        <taxon>Latimeria</taxon>
    </lineage>
</organism>
<keyword evidence="3" id="KW-0808">Transferase</keyword>
<feature type="domain" description="SET" evidence="18">
    <location>
        <begin position="5"/>
        <end position="133"/>
    </location>
</feature>
<dbReference type="PANTHER" id="PTHR16516:SF5">
    <property type="entry name" value="ZINC FINGER PROTEIN 488"/>
    <property type="match status" value="1"/>
</dbReference>
<dbReference type="InParanoid" id="H3B8J6"/>
<evidence type="ECO:0000256" key="15">
    <source>
        <dbReference type="ARBA" id="ARBA00082172"/>
    </source>
</evidence>
<evidence type="ECO:0000256" key="10">
    <source>
        <dbReference type="ARBA" id="ARBA00023015"/>
    </source>
</evidence>
<accession>H3B8J6</accession>
<dbReference type="InterPro" id="IPR013087">
    <property type="entry name" value="Znf_C2H2_type"/>
</dbReference>
<reference evidence="19" key="2">
    <citation type="submission" date="2025-08" db="UniProtKB">
        <authorList>
            <consortium name="Ensembl"/>
        </authorList>
    </citation>
    <scope>IDENTIFICATION</scope>
</reference>
<dbReference type="Bgee" id="ENSLACG00000016046">
    <property type="expression patterns" value="Expressed in chordate pharynx and 3 other cell types or tissues"/>
</dbReference>
<evidence type="ECO:0000256" key="3">
    <source>
        <dbReference type="ARBA" id="ARBA00022679"/>
    </source>
</evidence>
<dbReference type="eggNOG" id="KOG1721">
    <property type="taxonomic scope" value="Eukaryota"/>
</dbReference>
<keyword evidence="8" id="KW-0862">Zinc</keyword>
<dbReference type="GO" id="GO:0021520">
    <property type="term" value="P:spinal cord motor neuron cell fate specification"/>
    <property type="evidence" value="ECO:0007669"/>
    <property type="project" value="Ensembl"/>
</dbReference>
<evidence type="ECO:0000256" key="2">
    <source>
        <dbReference type="ARBA" id="ARBA00022603"/>
    </source>
</evidence>
<dbReference type="GO" id="GO:0003677">
    <property type="term" value="F:DNA binding"/>
    <property type="evidence" value="ECO:0007669"/>
    <property type="project" value="UniProtKB-KW"/>
</dbReference>
<feature type="domain" description="C2H2-type" evidence="17">
    <location>
        <begin position="464"/>
        <end position="492"/>
    </location>
</feature>
<evidence type="ECO:0000259" key="18">
    <source>
        <dbReference type="PROSITE" id="PS50280"/>
    </source>
</evidence>
<keyword evidence="2" id="KW-0489">Methyltransferase</keyword>
<dbReference type="OMA" id="EELKCGR"/>
<dbReference type="FunFam" id="2.170.270.10:FF:000012">
    <property type="entry name" value="PR domain zinc finger protein 8"/>
    <property type="match status" value="1"/>
</dbReference>
<evidence type="ECO:0000313" key="19">
    <source>
        <dbReference type="Ensembl" id="ENSLACP00000018217.1"/>
    </source>
</evidence>
<dbReference type="PROSITE" id="PS00028">
    <property type="entry name" value="ZINC_FINGER_C2H2_1"/>
    <property type="match status" value="2"/>
</dbReference>
<dbReference type="GO" id="GO:0014003">
    <property type="term" value="P:oligodendrocyte development"/>
    <property type="evidence" value="ECO:0007669"/>
    <property type="project" value="TreeGrafter"/>
</dbReference>
<keyword evidence="13" id="KW-0539">Nucleus</keyword>
<dbReference type="Pfam" id="PF21549">
    <property type="entry name" value="PRDM2_PR"/>
    <property type="match status" value="1"/>
</dbReference>
<dbReference type="GO" id="GO:0005654">
    <property type="term" value="C:nucleoplasm"/>
    <property type="evidence" value="ECO:0007669"/>
    <property type="project" value="UniProtKB-ARBA"/>
</dbReference>
<keyword evidence="9" id="KW-0524">Neurogenesis</keyword>
<evidence type="ECO:0000256" key="16">
    <source>
        <dbReference type="PROSITE-ProRule" id="PRU00042"/>
    </source>
</evidence>
<keyword evidence="10" id="KW-0805">Transcription regulation</keyword>
<dbReference type="GO" id="GO:0008168">
    <property type="term" value="F:methyltransferase activity"/>
    <property type="evidence" value="ECO:0007669"/>
    <property type="project" value="UniProtKB-KW"/>
</dbReference>
<keyword evidence="11" id="KW-0238">DNA-binding</keyword>
<evidence type="ECO:0000256" key="1">
    <source>
        <dbReference type="ARBA" id="ARBA00004123"/>
    </source>
</evidence>
<dbReference type="SMART" id="SM00355">
    <property type="entry name" value="ZnF_C2H2"/>
    <property type="match status" value="3"/>
</dbReference>
<evidence type="ECO:0000259" key="17">
    <source>
        <dbReference type="PROSITE" id="PS50157"/>
    </source>
</evidence>
<evidence type="ECO:0000256" key="6">
    <source>
        <dbReference type="ARBA" id="ARBA00022737"/>
    </source>
</evidence>
<dbReference type="PANTHER" id="PTHR16516">
    <property type="entry name" value="AGAP007109-PA"/>
    <property type="match status" value="1"/>
</dbReference>
<name>H3B8J6_LATCH</name>
<dbReference type="InterPro" id="IPR052296">
    <property type="entry name" value="TR-Histone_Methyltrans"/>
</dbReference>
<dbReference type="InterPro" id="IPR046341">
    <property type="entry name" value="SET_dom_sf"/>
</dbReference>